<dbReference type="Proteomes" id="UP000826271">
    <property type="component" value="Unassembled WGS sequence"/>
</dbReference>
<evidence type="ECO:0000256" key="2">
    <source>
        <dbReference type="SAM" id="Phobius"/>
    </source>
</evidence>
<proteinExistence type="predicted"/>
<organism evidence="3 4">
    <name type="scientific">Buddleja alternifolia</name>
    <dbReference type="NCBI Taxonomy" id="168488"/>
    <lineage>
        <taxon>Eukaryota</taxon>
        <taxon>Viridiplantae</taxon>
        <taxon>Streptophyta</taxon>
        <taxon>Embryophyta</taxon>
        <taxon>Tracheophyta</taxon>
        <taxon>Spermatophyta</taxon>
        <taxon>Magnoliopsida</taxon>
        <taxon>eudicotyledons</taxon>
        <taxon>Gunneridae</taxon>
        <taxon>Pentapetalae</taxon>
        <taxon>asterids</taxon>
        <taxon>lamiids</taxon>
        <taxon>Lamiales</taxon>
        <taxon>Scrophulariaceae</taxon>
        <taxon>Buddlejeae</taxon>
        <taxon>Buddleja</taxon>
    </lineage>
</organism>
<feature type="transmembrane region" description="Helical" evidence="2">
    <location>
        <begin position="269"/>
        <end position="291"/>
    </location>
</feature>
<evidence type="ECO:0000313" key="4">
    <source>
        <dbReference type="Proteomes" id="UP000826271"/>
    </source>
</evidence>
<keyword evidence="2" id="KW-0812">Transmembrane</keyword>
<comment type="caution">
    <text evidence="3">The sequence shown here is derived from an EMBL/GenBank/DDBJ whole genome shotgun (WGS) entry which is preliminary data.</text>
</comment>
<accession>A0AAV6XVX5</accession>
<keyword evidence="1" id="KW-0175">Coiled coil</keyword>
<keyword evidence="2" id="KW-1133">Transmembrane helix</keyword>
<feature type="coiled-coil region" evidence="1">
    <location>
        <begin position="28"/>
        <end position="229"/>
    </location>
</feature>
<gene>
    <name evidence="3" type="ORF">BUALT_Bualt03G0178900</name>
</gene>
<keyword evidence="4" id="KW-1185">Reference proteome</keyword>
<dbReference type="Gene3D" id="1.10.287.1490">
    <property type="match status" value="1"/>
</dbReference>
<name>A0AAV6XVX5_9LAMI</name>
<evidence type="ECO:0000256" key="1">
    <source>
        <dbReference type="SAM" id="Coils"/>
    </source>
</evidence>
<keyword evidence="2" id="KW-0472">Membrane</keyword>
<dbReference type="EMBL" id="WHWC01000003">
    <property type="protein sequence ID" value="KAG8386724.1"/>
    <property type="molecule type" value="Genomic_DNA"/>
</dbReference>
<evidence type="ECO:0000313" key="3">
    <source>
        <dbReference type="EMBL" id="KAG8386724.1"/>
    </source>
</evidence>
<reference evidence="3" key="1">
    <citation type="submission" date="2019-10" db="EMBL/GenBank/DDBJ databases">
        <authorList>
            <person name="Zhang R."/>
            <person name="Pan Y."/>
            <person name="Wang J."/>
            <person name="Ma R."/>
            <person name="Yu S."/>
        </authorList>
    </citation>
    <scope>NUCLEOTIDE SEQUENCE</scope>
    <source>
        <strain evidence="3">LA-IB0</strain>
        <tissue evidence="3">Leaf</tissue>
    </source>
</reference>
<evidence type="ECO:0008006" key="5">
    <source>
        <dbReference type="Google" id="ProtNLM"/>
    </source>
</evidence>
<protein>
    <recommendedName>
        <fullName evidence="5">Peroxisomal and mitochondrial division factor 2-like</fullName>
    </recommendedName>
</protein>
<sequence length="295" mass="33112">MADETLINGQFSDDRTVEITGDESSAKISGLTNKMNDLELENEKIIRENEEYKQRIEELKASLKTLTVENVEFKKRVDEAESENKMLEAVAARASELEGEVSRLQHDLVSAMSDVQESNVEISNLKKDLEGMKEREKEKDVKVEAIEKERDLLLAKVEKLVGVESSLRDESEGKEKEIRSLKKSVEDLEAVVGNNNNLEKLKHELEKTIEKLKEEISHLEINLDEKEKLISGFEMKERAVVDAVNCGINGDTFVEGEKKGLIGDLKKDWVLVGGSTVAAVALMGVVCYMHAAKKH</sequence>
<dbReference type="AlphaFoldDB" id="A0AAV6XVX5"/>